<dbReference type="eggNOG" id="COG3708">
    <property type="taxonomic scope" value="Bacteria"/>
</dbReference>
<protein>
    <submittedName>
        <fullName evidence="3">AraC_E_bind domain protein</fullName>
    </submittedName>
</protein>
<dbReference type="InterPro" id="IPR053182">
    <property type="entry name" value="YobU-like_regulator"/>
</dbReference>
<keyword evidence="4" id="KW-1185">Reference proteome</keyword>
<dbReference type="Proteomes" id="UP000007721">
    <property type="component" value="Chromosome"/>
</dbReference>
<dbReference type="InterPro" id="IPR010499">
    <property type="entry name" value="AraC_E-bd"/>
</dbReference>
<dbReference type="Pfam" id="PF06445">
    <property type="entry name" value="GyrI-like"/>
    <property type="match status" value="1"/>
</dbReference>
<dbReference type="SMART" id="SM00871">
    <property type="entry name" value="AraC_E_bind"/>
    <property type="match status" value="1"/>
</dbReference>
<proteinExistence type="predicted"/>
<evidence type="ECO:0000313" key="3">
    <source>
        <dbReference type="EMBL" id="ACM20390.1"/>
    </source>
</evidence>
<dbReference type="PANTHER" id="PTHR36444">
    <property type="entry name" value="TRANSCRIPTIONAL REGULATOR PROTEIN YOBU-RELATED"/>
    <property type="match status" value="1"/>
</dbReference>
<dbReference type="PANTHER" id="PTHR36444:SF3">
    <property type="entry name" value="TRANSCRIPTIONAL ACTIVATOR, PUTATIVE-RELATED"/>
    <property type="match status" value="1"/>
</dbReference>
<dbReference type="AlphaFoldDB" id="B9M8P4"/>
<evidence type="ECO:0000256" key="1">
    <source>
        <dbReference type="SAM" id="Coils"/>
    </source>
</evidence>
<organism evidence="3 4">
    <name type="scientific">Geotalea daltonii (strain DSM 22248 / JCM 15807 / FRC-32)</name>
    <name type="common">Geobacter daltonii</name>
    <dbReference type="NCBI Taxonomy" id="316067"/>
    <lineage>
        <taxon>Bacteria</taxon>
        <taxon>Pseudomonadati</taxon>
        <taxon>Thermodesulfobacteriota</taxon>
        <taxon>Desulfuromonadia</taxon>
        <taxon>Geobacterales</taxon>
        <taxon>Geobacteraceae</taxon>
        <taxon>Geotalea</taxon>
    </lineage>
</organism>
<sequence length="221" mass="25452">MQKKLNILELGQRLNCRKINGEGAALESETVQEKQKQKLKLENKYIQLANIGMLLQVASKIGRRNMEPRIEILEPKKLIGIHKKMSLSNNKTAELWREFMPRRMEVKDRSTTDYISMQKYDNCWTFSPDAVFEKWATVEVSSLEEIPTSMETYLLQGGKYAVFTHHGPASAAAGTFQYILGEWLPKSSYNLDDREHFEVLPEGYNPIDPEAKEEIWVPITG</sequence>
<accession>B9M8P4</accession>
<dbReference type="InterPro" id="IPR029442">
    <property type="entry name" value="GyrI-like"/>
</dbReference>
<dbReference type="SUPFAM" id="SSF55136">
    <property type="entry name" value="Probable bacterial effector-binding domain"/>
    <property type="match status" value="1"/>
</dbReference>
<feature type="coiled-coil region" evidence="1">
    <location>
        <begin position="24"/>
        <end position="51"/>
    </location>
</feature>
<evidence type="ECO:0000259" key="2">
    <source>
        <dbReference type="SMART" id="SM00871"/>
    </source>
</evidence>
<dbReference type="STRING" id="316067.Geob_2034"/>
<evidence type="ECO:0000313" key="4">
    <source>
        <dbReference type="Proteomes" id="UP000007721"/>
    </source>
</evidence>
<name>B9M8P4_GEODF</name>
<feature type="domain" description="AraC effector-binding" evidence="2">
    <location>
        <begin position="66"/>
        <end position="220"/>
    </location>
</feature>
<dbReference type="Gene3D" id="3.20.80.10">
    <property type="entry name" value="Regulatory factor, effector binding domain"/>
    <property type="match status" value="1"/>
</dbReference>
<dbReference type="KEGG" id="geo:Geob_2034"/>
<dbReference type="EMBL" id="CP001390">
    <property type="protein sequence ID" value="ACM20390.1"/>
    <property type="molecule type" value="Genomic_DNA"/>
</dbReference>
<gene>
    <name evidence="3" type="ordered locus">Geob_2034</name>
</gene>
<dbReference type="InterPro" id="IPR011256">
    <property type="entry name" value="Reg_factor_effector_dom_sf"/>
</dbReference>
<reference evidence="3 4" key="1">
    <citation type="submission" date="2009-01" db="EMBL/GenBank/DDBJ databases">
        <title>Complete sequence of Geobacter sp. FRC-32.</title>
        <authorList>
            <consortium name="US DOE Joint Genome Institute"/>
            <person name="Lucas S."/>
            <person name="Copeland A."/>
            <person name="Lapidus A."/>
            <person name="Glavina del Rio T."/>
            <person name="Dalin E."/>
            <person name="Tice H."/>
            <person name="Bruce D."/>
            <person name="Goodwin L."/>
            <person name="Pitluck S."/>
            <person name="Saunders E."/>
            <person name="Brettin T."/>
            <person name="Detter J.C."/>
            <person name="Han C."/>
            <person name="Larimer F."/>
            <person name="Land M."/>
            <person name="Hauser L."/>
            <person name="Kyrpides N."/>
            <person name="Ovchinnikova G."/>
            <person name="Kostka J."/>
            <person name="Richardson P."/>
        </authorList>
    </citation>
    <scope>NUCLEOTIDE SEQUENCE [LARGE SCALE GENOMIC DNA]</scope>
    <source>
        <strain evidence="4">DSM 22248 / JCM 15807 / FRC-32</strain>
    </source>
</reference>
<dbReference type="HOGENOM" id="CLU_108864_0_0_7"/>
<dbReference type="RefSeq" id="WP_012647119.1">
    <property type="nucleotide sequence ID" value="NC_011979.1"/>
</dbReference>
<keyword evidence="1" id="KW-0175">Coiled coil</keyword>